<keyword evidence="1" id="KW-1133">Transmembrane helix</keyword>
<sequence>MVKTTRTIKISGSKTLIGKVLRIIYLLLAILFLIVGLSEGFIMITIIGLAGVLGITGVWLIRKMTVVTLDDAGIHYKSPFWNLSFAWEDVKTTGVYYIKNGEVYREYPEDADLLNLNGWPRNIFVSTRSTYYPRRHDRLTSRAGIHFRWNREAWDVITRHVSKQALNAYYLHWEPQYDHH</sequence>
<dbReference type="OrthoDB" id="680780at2"/>
<dbReference type="Proteomes" id="UP000185003">
    <property type="component" value="Unassembled WGS sequence"/>
</dbReference>
<protein>
    <recommendedName>
        <fullName evidence="4">PH domain-containing protein</fullName>
    </recommendedName>
</protein>
<evidence type="ECO:0000256" key="1">
    <source>
        <dbReference type="SAM" id="Phobius"/>
    </source>
</evidence>
<gene>
    <name evidence="2" type="ORF">SAMN04488055_1451</name>
</gene>
<evidence type="ECO:0008006" key="4">
    <source>
        <dbReference type="Google" id="ProtNLM"/>
    </source>
</evidence>
<keyword evidence="1" id="KW-0472">Membrane</keyword>
<dbReference type="AlphaFoldDB" id="A0A1N6EBB8"/>
<feature type="transmembrane region" description="Helical" evidence="1">
    <location>
        <begin position="41"/>
        <end position="61"/>
    </location>
</feature>
<keyword evidence="3" id="KW-1185">Reference proteome</keyword>
<dbReference type="RefSeq" id="WP_074238593.1">
    <property type="nucleotide sequence ID" value="NZ_FSRA01000001.1"/>
</dbReference>
<name>A0A1N6EBB8_9BACT</name>
<evidence type="ECO:0000313" key="3">
    <source>
        <dbReference type="Proteomes" id="UP000185003"/>
    </source>
</evidence>
<keyword evidence="1" id="KW-0812">Transmembrane</keyword>
<organism evidence="2 3">
    <name type="scientific">Chitinophaga niabensis</name>
    <dbReference type="NCBI Taxonomy" id="536979"/>
    <lineage>
        <taxon>Bacteria</taxon>
        <taxon>Pseudomonadati</taxon>
        <taxon>Bacteroidota</taxon>
        <taxon>Chitinophagia</taxon>
        <taxon>Chitinophagales</taxon>
        <taxon>Chitinophagaceae</taxon>
        <taxon>Chitinophaga</taxon>
    </lineage>
</organism>
<proteinExistence type="predicted"/>
<dbReference type="EMBL" id="FSRA01000001">
    <property type="protein sequence ID" value="SIN80319.1"/>
    <property type="molecule type" value="Genomic_DNA"/>
</dbReference>
<reference evidence="2 3" key="1">
    <citation type="submission" date="2016-11" db="EMBL/GenBank/DDBJ databases">
        <authorList>
            <person name="Jaros S."/>
            <person name="Januszkiewicz K."/>
            <person name="Wedrychowicz H."/>
        </authorList>
    </citation>
    <scope>NUCLEOTIDE SEQUENCE [LARGE SCALE GENOMIC DNA]</scope>
    <source>
        <strain evidence="2 3">DSM 24787</strain>
    </source>
</reference>
<evidence type="ECO:0000313" key="2">
    <source>
        <dbReference type="EMBL" id="SIN80319.1"/>
    </source>
</evidence>
<feature type="transmembrane region" description="Helical" evidence="1">
    <location>
        <begin position="16"/>
        <end position="35"/>
    </location>
</feature>
<accession>A0A1N6EBB8</accession>